<sequence length="383" mass="42205">MKQDGARLQHARPSRIFPPGGHDTTIRVAIIADGMPSGGTERQIVALLKGLRQSCRSIETLFGVLVKGGAREHEAMLWANEVLPIRQQHQLDITLAWSVVRLVRRYRVDVVHTFGSIADLAGCAASRMAGAKFVNGSIRSARRKLSKRDRLSKLTMPFADLIVANSRAGLRAFGMDKLGTARVIYNGMDLASLSGVGKIDFPAPFICMVGNFTAKKDQKALIEAFPLVLKQHPDYRLVLIGRGDRETHCRQVIDRLGLIDRVVIVNDCDEPAPWIEGATVCVLLSPDGEGLSNVIMEYCAHGKPVVATDLGGNDEIIEDGASGVLLQSHDSDTVGSALLALLNDKEKMERIGRRAGEIIQERFHLQRMIDDYVELYFYVVKKK</sequence>
<dbReference type="PANTHER" id="PTHR12526:SF630">
    <property type="entry name" value="GLYCOSYLTRANSFERASE"/>
    <property type="match status" value="1"/>
</dbReference>
<accession>A0A1M5Y8F5</accession>
<feature type="domain" description="Glycosyltransferase subfamily 4-like N-terminal" evidence="1">
    <location>
        <begin position="38"/>
        <end position="191"/>
    </location>
</feature>
<dbReference type="STRING" id="1121409.SAMN02745124_03696"/>
<dbReference type="EMBL" id="FQXS01000029">
    <property type="protein sequence ID" value="SHI07763.1"/>
    <property type="molecule type" value="Genomic_DNA"/>
</dbReference>
<organism evidence="2 3">
    <name type="scientific">Desulfofustis glycolicus DSM 9705</name>
    <dbReference type="NCBI Taxonomy" id="1121409"/>
    <lineage>
        <taxon>Bacteria</taxon>
        <taxon>Pseudomonadati</taxon>
        <taxon>Thermodesulfobacteriota</taxon>
        <taxon>Desulfobulbia</taxon>
        <taxon>Desulfobulbales</taxon>
        <taxon>Desulfocapsaceae</taxon>
        <taxon>Desulfofustis</taxon>
    </lineage>
</organism>
<keyword evidence="3" id="KW-1185">Reference proteome</keyword>
<evidence type="ECO:0000259" key="1">
    <source>
        <dbReference type="Pfam" id="PF13439"/>
    </source>
</evidence>
<dbReference type="InterPro" id="IPR028098">
    <property type="entry name" value="Glyco_trans_4-like_N"/>
</dbReference>
<evidence type="ECO:0000313" key="3">
    <source>
        <dbReference type="Proteomes" id="UP000184139"/>
    </source>
</evidence>
<dbReference type="RefSeq" id="WP_073378412.1">
    <property type="nucleotide sequence ID" value="NZ_FQXS01000029.1"/>
</dbReference>
<dbReference type="PANTHER" id="PTHR12526">
    <property type="entry name" value="GLYCOSYLTRANSFERASE"/>
    <property type="match status" value="1"/>
</dbReference>
<gene>
    <name evidence="2" type="ORF">SAMN02745124_03696</name>
</gene>
<dbReference type="AlphaFoldDB" id="A0A1M5Y8F5"/>
<name>A0A1M5Y8F5_9BACT</name>
<protein>
    <submittedName>
        <fullName evidence="2">Glycosyltransferase involved in cell wall bisynthesis</fullName>
    </submittedName>
</protein>
<dbReference type="Pfam" id="PF13692">
    <property type="entry name" value="Glyco_trans_1_4"/>
    <property type="match status" value="1"/>
</dbReference>
<dbReference type="Pfam" id="PF13439">
    <property type="entry name" value="Glyco_transf_4"/>
    <property type="match status" value="1"/>
</dbReference>
<dbReference type="Gene3D" id="3.40.50.2000">
    <property type="entry name" value="Glycogen Phosphorylase B"/>
    <property type="match status" value="2"/>
</dbReference>
<evidence type="ECO:0000313" key="2">
    <source>
        <dbReference type="EMBL" id="SHI07763.1"/>
    </source>
</evidence>
<proteinExistence type="predicted"/>
<dbReference type="OrthoDB" id="5490313at2"/>
<reference evidence="2 3" key="1">
    <citation type="submission" date="2016-11" db="EMBL/GenBank/DDBJ databases">
        <authorList>
            <person name="Jaros S."/>
            <person name="Januszkiewicz K."/>
            <person name="Wedrychowicz H."/>
        </authorList>
    </citation>
    <scope>NUCLEOTIDE SEQUENCE [LARGE SCALE GENOMIC DNA]</scope>
    <source>
        <strain evidence="2 3">DSM 9705</strain>
    </source>
</reference>
<keyword evidence="2" id="KW-0808">Transferase</keyword>
<dbReference type="Proteomes" id="UP000184139">
    <property type="component" value="Unassembled WGS sequence"/>
</dbReference>
<dbReference type="GO" id="GO:0016757">
    <property type="term" value="F:glycosyltransferase activity"/>
    <property type="evidence" value="ECO:0007669"/>
    <property type="project" value="UniProtKB-ARBA"/>
</dbReference>
<dbReference type="SUPFAM" id="SSF53756">
    <property type="entry name" value="UDP-Glycosyltransferase/glycogen phosphorylase"/>
    <property type="match status" value="1"/>
</dbReference>